<gene>
    <name evidence="1" type="ORF">E4U09_000473</name>
</gene>
<organism evidence="1 2">
    <name type="scientific">Claviceps aff. purpurea</name>
    <dbReference type="NCBI Taxonomy" id="1967640"/>
    <lineage>
        <taxon>Eukaryota</taxon>
        <taxon>Fungi</taxon>
        <taxon>Dikarya</taxon>
        <taxon>Ascomycota</taxon>
        <taxon>Pezizomycotina</taxon>
        <taxon>Sordariomycetes</taxon>
        <taxon>Hypocreomycetidae</taxon>
        <taxon>Hypocreales</taxon>
        <taxon>Clavicipitaceae</taxon>
        <taxon>Claviceps</taxon>
    </lineage>
</organism>
<comment type="caution">
    <text evidence="1">The sequence shown here is derived from an EMBL/GenBank/DDBJ whole genome shotgun (WGS) entry which is preliminary data.</text>
</comment>
<proteinExistence type="predicted"/>
<sequence length="105" mass="12015">MDTRPCNSIRVAFDYIAKYCTKAEVPTASYTDIAKSILPHVSDSRPVVSLAAKLLNKLLTGRDWSAQEDRDAVEDVPDTNRQFTRPRRSLYVKYLERDVEYEATT</sequence>
<evidence type="ECO:0000313" key="1">
    <source>
        <dbReference type="EMBL" id="KAG6282821.1"/>
    </source>
</evidence>
<name>A0A9P7TV77_9HYPO</name>
<accession>A0A9P7TV77</accession>
<dbReference type="Proteomes" id="UP000707071">
    <property type="component" value="Unassembled WGS sequence"/>
</dbReference>
<protein>
    <submittedName>
        <fullName evidence="1">Uncharacterized protein</fullName>
    </submittedName>
</protein>
<feature type="non-terminal residue" evidence="1">
    <location>
        <position position="1"/>
    </location>
</feature>
<evidence type="ECO:0000313" key="2">
    <source>
        <dbReference type="Proteomes" id="UP000707071"/>
    </source>
</evidence>
<reference evidence="1 2" key="1">
    <citation type="journal article" date="2020" name="bioRxiv">
        <title>Whole genome comparisons of ergot fungi reveals the divergence and evolution of species within the genus Claviceps are the result of varying mechanisms driving genome evolution and host range expansion.</title>
        <authorList>
            <person name="Wyka S.A."/>
            <person name="Mondo S.J."/>
            <person name="Liu M."/>
            <person name="Dettman J."/>
            <person name="Nalam V."/>
            <person name="Broders K.D."/>
        </authorList>
    </citation>
    <scope>NUCLEOTIDE SEQUENCE [LARGE SCALE GENOMIC DNA]</scope>
    <source>
        <strain evidence="1 2">Clav52</strain>
    </source>
</reference>
<keyword evidence="2" id="KW-1185">Reference proteome</keyword>
<dbReference type="EMBL" id="SRRH01001116">
    <property type="protein sequence ID" value="KAG6282821.1"/>
    <property type="molecule type" value="Genomic_DNA"/>
</dbReference>
<dbReference type="AlphaFoldDB" id="A0A9P7TV77"/>